<sequence>MNKTFKIFVYPTPKSHPFANVLLSEPYANQSVSQQSRGSNPFVYRRSPESRGLADLGEQFHVGVAGEPWPKTASKALKGELEAIKAAIEAAKRTSHSKDEAYMRRCEALQRSLKALDATSKMWRQRAEMAESLLLKERPLGEVDEDTVYVVNGGQIDLLTDDDSQKWKLLCDGKTREIFKFSLES</sequence>
<reference evidence="1 2" key="1">
    <citation type="journal article" date="2022" name="Plant J.">
        <title>Chromosome-level genome of Camellia lanceoleosa provides a valuable resource for understanding genome evolution and self-incompatibility.</title>
        <authorList>
            <person name="Gong W."/>
            <person name="Xiao S."/>
            <person name="Wang L."/>
            <person name="Liao Z."/>
            <person name="Chang Y."/>
            <person name="Mo W."/>
            <person name="Hu G."/>
            <person name="Li W."/>
            <person name="Zhao G."/>
            <person name="Zhu H."/>
            <person name="Hu X."/>
            <person name="Ji K."/>
            <person name="Xiang X."/>
            <person name="Song Q."/>
            <person name="Yuan D."/>
            <person name="Jin S."/>
            <person name="Zhang L."/>
        </authorList>
    </citation>
    <scope>NUCLEOTIDE SEQUENCE [LARGE SCALE GENOMIC DNA]</scope>
    <source>
        <strain evidence="1">SQ_2022a</strain>
    </source>
</reference>
<dbReference type="EMBL" id="CM045761">
    <property type="protein sequence ID" value="KAI8016334.1"/>
    <property type="molecule type" value="Genomic_DNA"/>
</dbReference>
<evidence type="ECO:0000313" key="1">
    <source>
        <dbReference type="EMBL" id="KAI8016334.1"/>
    </source>
</evidence>
<keyword evidence="2" id="KW-1185">Reference proteome</keyword>
<organism evidence="1 2">
    <name type="scientific">Camellia lanceoleosa</name>
    <dbReference type="NCBI Taxonomy" id="1840588"/>
    <lineage>
        <taxon>Eukaryota</taxon>
        <taxon>Viridiplantae</taxon>
        <taxon>Streptophyta</taxon>
        <taxon>Embryophyta</taxon>
        <taxon>Tracheophyta</taxon>
        <taxon>Spermatophyta</taxon>
        <taxon>Magnoliopsida</taxon>
        <taxon>eudicotyledons</taxon>
        <taxon>Gunneridae</taxon>
        <taxon>Pentapetalae</taxon>
        <taxon>asterids</taxon>
        <taxon>Ericales</taxon>
        <taxon>Theaceae</taxon>
        <taxon>Camellia</taxon>
    </lineage>
</organism>
<gene>
    <name evidence="1" type="ORF">LOK49_LG05G03156</name>
</gene>
<comment type="caution">
    <text evidence="1">The sequence shown here is derived from an EMBL/GenBank/DDBJ whole genome shotgun (WGS) entry which is preliminary data.</text>
</comment>
<name>A0ACC0HS37_9ERIC</name>
<accession>A0ACC0HS37</accession>
<protein>
    <submittedName>
        <fullName evidence="1">Uncharacterized protein</fullName>
    </submittedName>
</protein>
<proteinExistence type="predicted"/>
<evidence type="ECO:0000313" key="2">
    <source>
        <dbReference type="Proteomes" id="UP001060215"/>
    </source>
</evidence>
<dbReference type="Proteomes" id="UP001060215">
    <property type="component" value="Chromosome 4"/>
</dbReference>